<proteinExistence type="predicted"/>
<organism evidence="2 3">
    <name type="scientific">Amnibacterium setariae</name>
    <dbReference type="NCBI Taxonomy" id="2306585"/>
    <lineage>
        <taxon>Bacteria</taxon>
        <taxon>Bacillati</taxon>
        <taxon>Actinomycetota</taxon>
        <taxon>Actinomycetes</taxon>
        <taxon>Micrococcales</taxon>
        <taxon>Microbacteriaceae</taxon>
        <taxon>Amnibacterium</taxon>
    </lineage>
</organism>
<keyword evidence="3" id="KW-1185">Reference proteome</keyword>
<name>A0A3A1UAB2_9MICO</name>
<evidence type="ECO:0000313" key="2">
    <source>
        <dbReference type="EMBL" id="RIX31169.1"/>
    </source>
</evidence>
<feature type="region of interest" description="Disordered" evidence="1">
    <location>
        <begin position="1"/>
        <end position="20"/>
    </location>
</feature>
<dbReference type="OrthoDB" id="9772295at2"/>
<protein>
    <submittedName>
        <fullName evidence="2">DUF1800 domain-containing protein</fullName>
    </submittedName>
</protein>
<dbReference type="AlphaFoldDB" id="A0A3A1UAB2"/>
<dbReference type="Pfam" id="PF08811">
    <property type="entry name" value="DUF1800"/>
    <property type="match status" value="1"/>
</dbReference>
<dbReference type="PROSITE" id="PS51318">
    <property type="entry name" value="TAT"/>
    <property type="match status" value="1"/>
</dbReference>
<dbReference type="RefSeq" id="WP_119481531.1">
    <property type="nucleotide sequence ID" value="NZ_QXTG01000001.1"/>
</dbReference>
<reference evidence="3" key="1">
    <citation type="submission" date="2018-09" db="EMBL/GenBank/DDBJ databases">
        <authorList>
            <person name="Kim I."/>
        </authorList>
    </citation>
    <scope>NUCLEOTIDE SEQUENCE [LARGE SCALE GENOMIC DNA]</scope>
    <source>
        <strain evidence="3">DD4a</strain>
    </source>
</reference>
<dbReference type="InterPro" id="IPR014917">
    <property type="entry name" value="DUF1800"/>
</dbReference>
<comment type="caution">
    <text evidence="2">The sequence shown here is derived from an EMBL/GenBank/DDBJ whole genome shotgun (WGS) entry which is preliminary data.</text>
</comment>
<dbReference type="Proteomes" id="UP000265742">
    <property type="component" value="Unassembled WGS sequence"/>
</dbReference>
<evidence type="ECO:0000256" key="1">
    <source>
        <dbReference type="SAM" id="MobiDB-lite"/>
    </source>
</evidence>
<sequence>MSDIDERDAPDTQGPVRTSSRRGLFGLGAVLAVGAVAGDALVGEADAAEAATAATAARKGRQYPTASAAAKAVKRSRSSLFPHDPKAHLLRRATFGPRPKDVADLKRLGIDRWLERQLHPRSIKDPRGAKAAALFPLDGAKPGTIVKKTKRYSWDAMMATAQATLARQVFSDRQLYEIVVDVFSDHLHVAIPGGQWHTTPSWIKDVIRGHAFGTYEGMLLAAMKHPAMLNYLSNDESRRADVNENLGRELLELHTVGRGAGYTEAMVRSSAKILSGRTWDYDTGKYYFNEPWHWTGRVKVLGFSHANGSMYRGEQVGDAYLKYLAHHPATARNIARRLATRFVSDTPSADLVNRLAHVYLRHGTSITAVVDAIFKSSDFWSSVGGKMRRPLEDAVGALRVLDVKRASGMKTPLGWLYWNLNAQGHAPYAWGPPNGYPDVAAAWLGAGAMLQRWNLHRAFVNGWWPKLGWTKPSKLVKRTAGMTTLQWTRAAGKRLLGTTPSKKHLLAVVHGAGLTAGSPAPTDDWRCGKLATLLLDSPYFQLR</sequence>
<dbReference type="InterPro" id="IPR006311">
    <property type="entry name" value="TAT_signal"/>
</dbReference>
<dbReference type="EMBL" id="QXTG01000001">
    <property type="protein sequence ID" value="RIX31169.1"/>
    <property type="molecule type" value="Genomic_DNA"/>
</dbReference>
<accession>A0A3A1UAB2</accession>
<gene>
    <name evidence="2" type="ORF">D1781_07360</name>
</gene>
<evidence type="ECO:0000313" key="3">
    <source>
        <dbReference type="Proteomes" id="UP000265742"/>
    </source>
</evidence>